<dbReference type="PANTHER" id="PTHR43794:SF11">
    <property type="entry name" value="AMIDOHYDROLASE-RELATED DOMAIN-CONTAINING PROTEIN"/>
    <property type="match status" value="1"/>
</dbReference>
<evidence type="ECO:0000256" key="2">
    <source>
        <dbReference type="ARBA" id="ARBA00022801"/>
    </source>
</evidence>
<dbReference type="PANTHER" id="PTHR43794">
    <property type="entry name" value="AMINOHYDROLASE SSNA-RELATED"/>
    <property type="match status" value="1"/>
</dbReference>
<dbReference type="InterPro" id="IPR006680">
    <property type="entry name" value="Amidohydro-rel"/>
</dbReference>
<dbReference type="STRING" id="305900.GV64_09320"/>
<name>A0A081K9U0_9GAMM</name>
<dbReference type="SUPFAM" id="SSF51338">
    <property type="entry name" value="Composite domain of metallo-dependent hydrolases"/>
    <property type="match status" value="1"/>
</dbReference>
<dbReference type="CDD" id="cd01298">
    <property type="entry name" value="ATZ_TRZ_like"/>
    <property type="match status" value="1"/>
</dbReference>
<reference evidence="4 5" key="1">
    <citation type="submission" date="2014-06" db="EMBL/GenBank/DDBJ databases">
        <title>Whole Genome Sequences of Three Symbiotic Endozoicomonas Bacteria.</title>
        <authorList>
            <person name="Neave M.J."/>
            <person name="Apprill A."/>
            <person name="Voolstra C.R."/>
        </authorList>
    </citation>
    <scope>NUCLEOTIDE SEQUENCE [LARGE SCALE GENOMIC DNA]</scope>
    <source>
        <strain evidence="4 5">DSM 22380</strain>
    </source>
</reference>
<sequence>MLTEPMQADIAITQAYVLPMNGQQPIQNGTVLINGQKISAIGASETLGNWQANRVIDVAGNVVMPGFVNCHTHIASNILLRGLNEDAKLFEWLQFMWKMKKNFDPEILYWASLAGLIEMTRSGMTCFNEHFDAYIVEPQIEALKTLPLRATLGYGFADRGLYSDITESSWKILDTFAEKVELHHRSQDGRLELALSPHATYSCTEKMWRLNRKVADELNVPIHTHLAEGVQELKFVGENYGTTPTQWLASLGVLGPDVTLAHCTKLNAEDIRLLADTGAHVAHCPISNAKLCSGNMPIREMLEAGVQIGLATDGPASHNTLDMFQEMKFAAIIHKNNNTNPELLPLQQMLEMATCQSAIAMNRNETGYLAEGQAADMIVVDIHRPHTTPVYNPEAALVYSSRADDVVHTIVDGQILMENKQVVGINEQEVMTELRKRALALKARSL</sequence>
<evidence type="ECO:0000259" key="3">
    <source>
        <dbReference type="Pfam" id="PF01979"/>
    </source>
</evidence>
<evidence type="ECO:0000313" key="4">
    <source>
        <dbReference type="EMBL" id="KEI70916.1"/>
    </source>
</evidence>
<dbReference type="Pfam" id="PF01979">
    <property type="entry name" value="Amidohydro_1"/>
    <property type="match status" value="1"/>
</dbReference>
<keyword evidence="5" id="KW-1185">Reference proteome</keyword>
<dbReference type="InterPro" id="IPR011059">
    <property type="entry name" value="Metal-dep_hydrolase_composite"/>
</dbReference>
<dbReference type="AlphaFoldDB" id="A0A081K9U0"/>
<feature type="domain" description="Amidohydrolase-related" evidence="3">
    <location>
        <begin position="62"/>
        <end position="415"/>
    </location>
</feature>
<dbReference type="GO" id="GO:0016810">
    <property type="term" value="F:hydrolase activity, acting on carbon-nitrogen (but not peptide) bonds"/>
    <property type="evidence" value="ECO:0007669"/>
    <property type="project" value="InterPro"/>
</dbReference>
<dbReference type="eggNOG" id="COG0402">
    <property type="taxonomic scope" value="Bacteria"/>
</dbReference>
<dbReference type="Gene3D" id="3.20.20.140">
    <property type="entry name" value="Metal-dependent hydrolases"/>
    <property type="match status" value="1"/>
</dbReference>
<protein>
    <submittedName>
        <fullName evidence="4">Amidohydrolase</fullName>
    </submittedName>
</protein>
<comment type="similarity">
    <text evidence="1">Belongs to the metallo-dependent hydrolases superfamily. ATZ/TRZ family.</text>
</comment>
<proteinExistence type="inferred from homology"/>
<organism evidence="4 5">
    <name type="scientific">Endozoicomonas elysicola</name>
    <dbReference type="NCBI Taxonomy" id="305900"/>
    <lineage>
        <taxon>Bacteria</taxon>
        <taxon>Pseudomonadati</taxon>
        <taxon>Pseudomonadota</taxon>
        <taxon>Gammaproteobacteria</taxon>
        <taxon>Oceanospirillales</taxon>
        <taxon>Endozoicomonadaceae</taxon>
        <taxon>Endozoicomonas</taxon>
    </lineage>
</organism>
<dbReference type="InterPro" id="IPR032466">
    <property type="entry name" value="Metal_Hydrolase"/>
</dbReference>
<keyword evidence="2 4" id="KW-0378">Hydrolase</keyword>
<dbReference type="SUPFAM" id="SSF51556">
    <property type="entry name" value="Metallo-dependent hydrolases"/>
    <property type="match status" value="1"/>
</dbReference>
<dbReference type="RefSeq" id="WP_020580445.1">
    <property type="nucleotide sequence ID" value="NZ_JOJP01000001.1"/>
</dbReference>
<evidence type="ECO:0000313" key="5">
    <source>
        <dbReference type="Proteomes" id="UP000027997"/>
    </source>
</evidence>
<dbReference type="Gene3D" id="2.30.40.10">
    <property type="entry name" value="Urease, subunit C, domain 1"/>
    <property type="match status" value="1"/>
</dbReference>
<accession>A0A081K9U0</accession>
<gene>
    <name evidence="4" type="ORF">GV64_09320</name>
</gene>
<dbReference type="EMBL" id="JOJP01000001">
    <property type="protein sequence ID" value="KEI70916.1"/>
    <property type="molecule type" value="Genomic_DNA"/>
</dbReference>
<comment type="caution">
    <text evidence="4">The sequence shown here is derived from an EMBL/GenBank/DDBJ whole genome shotgun (WGS) entry which is preliminary data.</text>
</comment>
<dbReference type="Proteomes" id="UP000027997">
    <property type="component" value="Unassembled WGS sequence"/>
</dbReference>
<dbReference type="InterPro" id="IPR050287">
    <property type="entry name" value="MTA/SAH_deaminase"/>
</dbReference>
<evidence type="ECO:0000256" key="1">
    <source>
        <dbReference type="ARBA" id="ARBA00006745"/>
    </source>
</evidence>